<dbReference type="Gene3D" id="3.30.160.20">
    <property type="match status" value="1"/>
</dbReference>
<dbReference type="InterPro" id="IPR044444">
    <property type="entry name" value="Ribosomal_mL44_DSRM_metazoa"/>
</dbReference>
<evidence type="ECO:0000256" key="5">
    <source>
        <dbReference type="ARBA" id="ARBA00023274"/>
    </source>
</evidence>
<keyword evidence="2 8" id="KW-0694">RNA-binding</keyword>
<keyword evidence="3" id="KW-0689">Ribosomal protein</keyword>
<dbReference type="PROSITE" id="PS50137">
    <property type="entry name" value="DS_RBD"/>
    <property type="match status" value="1"/>
</dbReference>
<dbReference type="GO" id="GO:0005739">
    <property type="term" value="C:mitochondrion"/>
    <property type="evidence" value="ECO:0007669"/>
    <property type="project" value="TreeGrafter"/>
</dbReference>
<comment type="subcellular location">
    <subcellularLocation>
        <location evidence="1">Mitochondrion</location>
    </subcellularLocation>
</comment>
<dbReference type="GeneID" id="41958939"/>
<accession>A0A6P8BEX4</accession>
<dbReference type="SMART" id="SM00358">
    <property type="entry name" value="DSRM"/>
    <property type="match status" value="1"/>
</dbReference>
<dbReference type="AlphaFoldDB" id="A0A6P8BEX4"/>
<evidence type="ECO:0000313" key="12">
    <source>
        <dbReference type="RefSeq" id="XP_030985646.1"/>
    </source>
</evidence>
<dbReference type="RefSeq" id="XP_030985646.1">
    <property type="nucleotide sequence ID" value="XM_031124030.1"/>
</dbReference>
<dbReference type="PROSITE" id="PS50142">
    <property type="entry name" value="RNASE_3_2"/>
    <property type="match status" value="1"/>
</dbReference>
<dbReference type="GO" id="GO:0004525">
    <property type="term" value="F:ribonuclease III activity"/>
    <property type="evidence" value="ECO:0007669"/>
    <property type="project" value="InterPro"/>
</dbReference>
<keyword evidence="5" id="KW-0687">Ribonucleoprotein</keyword>
<reference evidence="12" key="1">
    <citation type="journal article" date="2019" name="Mol. Biol. Evol.">
        <title>Blast fungal genomes show frequent chromosomal changes, gene gains and losses, and effector gene turnover.</title>
        <authorList>
            <person name="Gomez Luciano L.B."/>
            <person name="Jason Tsai I."/>
            <person name="Chuma I."/>
            <person name="Tosa Y."/>
            <person name="Chen Y.H."/>
            <person name="Li J.Y."/>
            <person name="Li M.Y."/>
            <person name="Jade Lu M.Y."/>
            <person name="Nakayashiki H."/>
            <person name="Li W.H."/>
        </authorList>
    </citation>
    <scope>NUCLEOTIDE SEQUENCE</scope>
    <source>
        <strain evidence="12">NI907</strain>
    </source>
</reference>
<dbReference type="GO" id="GO:0003725">
    <property type="term" value="F:double-stranded RNA binding"/>
    <property type="evidence" value="ECO:0007669"/>
    <property type="project" value="InterPro"/>
</dbReference>
<evidence type="ECO:0000256" key="2">
    <source>
        <dbReference type="ARBA" id="ARBA00022884"/>
    </source>
</evidence>
<organism evidence="11 12">
    <name type="scientific">Pyricularia grisea</name>
    <name type="common">Crabgrass-specific blast fungus</name>
    <name type="synonym">Magnaporthe grisea</name>
    <dbReference type="NCBI Taxonomy" id="148305"/>
    <lineage>
        <taxon>Eukaryota</taxon>
        <taxon>Fungi</taxon>
        <taxon>Dikarya</taxon>
        <taxon>Ascomycota</taxon>
        <taxon>Pezizomycotina</taxon>
        <taxon>Sordariomycetes</taxon>
        <taxon>Sordariomycetidae</taxon>
        <taxon>Magnaporthales</taxon>
        <taxon>Pyriculariaceae</taxon>
        <taxon>Pyricularia</taxon>
    </lineage>
</organism>
<dbReference type="Proteomes" id="UP000515153">
    <property type="component" value="Unplaced"/>
</dbReference>
<evidence type="ECO:0000256" key="1">
    <source>
        <dbReference type="ARBA" id="ARBA00004173"/>
    </source>
</evidence>
<reference evidence="12" key="2">
    <citation type="submission" date="2019-10" db="EMBL/GenBank/DDBJ databases">
        <authorList>
            <consortium name="NCBI Genome Project"/>
        </authorList>
    </citation>
    <scope>NUCLEOTIDE SEQUENCE</scope>
    <source>
        <strain evidence="12">NI907</strain>
    </source>
</reference>
<dbReference type="InterPro" id="IPR044443">
    <property type="entry name" value="Ribosomal_mL44_DSRM_fung"/>
</dbReference>
<gene>
    <name evidence="12" type="ORF">PgNI_03978</name>
</gene>
<evidence type="ECO:0000313" key="11">
    <source>
        <dbReference type="Proteomes" id="UP000515153"/>
    </source>
</evidence>
<dbReference type="InterPro" id="IPR000999">
    <property type="entry name" value="RNase_III_dom"/>
</dbReference>
<dbReference type="GO" id="GO:0006396">
    <property type="term" value="P:RNA processing"/>
    <property type="evidence" value="ECO:0007669"/>
    <property type="project" value="InterPro"/>
</dbReference>
<keyword evidence="11" id="KW-1185">Reference proteome</keyword>
<dbReference type="Gene3D" id="1.10.1520.10">
    <property type="entry name" value="Ribonuclease III domain"/>
    <property type="match status" value="1"/>
</dbReference>
<evidence type="ECO:0000256" key="3">
    <source>
        <dbReference type="ARBA" id="ARBA00022980"/>
    </source>
</evidence>
<evidence type="ECO:0000256" key="8">
    <source>
        <dbReference type="PROSITE-ProRule" id="PRU00266"/>
    </source>
</evidence>
<dbReference type="Pfam" id="PF22892">
    <property type="entry name" value="DSRM_MRPL44"/>
    <property type="match status" value="1"/>
</dbReference>
<evidence type="ECO:0000256" key="4">
    <source>
        <dbReference type="ARBA" id="ARBA00023128"/>
    </source>
</evidence>
<evidence type="ECO:0000256" key="6">
    <source>
        <dbReference type="ARBA" id="ARBA00024034"/>
    </source>
</evidence>
<protein>
    <recommendedName>
        <fullName evidence="7">Large ribosomal subunit protein mL44</fullName>
    </recommendedName>
</protein>
<dbReference type="KEGG" id="pgri:PgNI_03978"/>
<feature type="domain" description="DRBM" evidence="9">
    <location>
        <begin position="311"/>
        <end position="381"/>
    </location>
</feature>
<reference evidence="12" key="3">
    <citation type="submission" date="2025-08" db="UniProtKB">
        <authorList>
            <consortium name="RefSeq"/>
        </authorList>
    </citation>
    <scope>IDENTIFICATION</scope>
    <source>
        <strain evidence="12">NI907</strain>
    </source>
</reference>
<dbReference type="CDD" id="cd19873">
    <property type="entry name" value="DSRM_MRPL3_like"/>
    <property type="match status" value="1"/>
</dbReference>
<keyword evidence="4" id="KW-0496">Mitochondrion</keyword>
<dbReference type="SUPFAM" id="SSF54768">
    <property type="entry name" value="dsRNA-binding domain-like"/>
    <property type="match status" value="1"/>
</dbReference>
<feature type="domain" description="RNase III" evidence="10">
    <location>
        <begin position="87"/>
        <end position="175"/>
    </location>
</feature>
<dbReference type="InterPro" id="IPR036389">
    <property type="entry name" value="RNase_III_sf"/>
</dbReference>
<dbReference type="PANTHER" id="PTHR11207:SF32">
    <property type="entry name" value="LARGE RIBOSOMAL SUBUNIT PROTEIN ML44"/>
    <property type="match status" value="1"/>
</dbReference>
<comment type="similarity">
    <text evidence="6">Belongs to the ribonuclease III family. Mitochondrion-specific ribosomal protein mL44 subfamily.</text>
</comment>
<evidence type="ECO:0000256" key="7">
    <source>
        <dbReference type="ARBA" id="ARBA00035187"/>
    </source>
</evidence>
<dbReference type="PANTHER" id="PTHR11207">
    <property type="entry name" value="RIBONUCLEASE III"/>
    <property type="match status" value="1"/>
</dbReference>
<name>A0A6P8BEX4_PYRGI</name>
<evidence type="ECO:0000259" key="9">
    <source>
        <dbReference type="PROSITE" id="PS50137"/>
    </source>
</evidence>
<dbReference type="GO" id="GO:0003735">
    <property type="term" value="F:structural constituent of ribosome"/>
    <property type="evidence" value="ECO:0007669"/>
    <property type="project" value="TreeGrafter"/>
</dbReference>
<dbReference type="SMART" id="SM00535">
    <property type="entry name" value="RIBOc"/>
    <property type="match status" value="1"/>
</dbReference>
<proteinExistence type="inferred from homology"/>
<dbReference type="SUPFAM" id="SSF69065">
    <property type="entry name" value="RNase III domain-like"/>
    <property type="match status" value="1"/>
</dbReference>
<sequence length="413" mass="45415">MKRIRPGRWSGQLLSAATRPSSCALPIGSLATATTTSTSQTCRHLQQFPQARLQSTFDSPQHIFGENPVFHKYPSPLPSRARDSAKLAALHARLALSEKVPLETLARTLVDRSADKDIRFNNYSLSRLGAQLIEYHVNEWLMCRYPRLPYNVLLAVRDSYAGELSLNDIAKSWGVESAAEPGGEVDPGLLQFSVWNPKPKLDDPDHDRIQEILKKNFKLLMKGEVASADSSEVGPAMDIDDSEPLQPATISLSPSRHVDKICVARDAHSNFVRALVGAVYAHSGREAAKLFINAHILSRHIDIATLFSFKRPTSELARLCAREDFAEPTARILSETGRHSRTPVFVVGIFSGNDKLGEGSGSKPQTARANAAMNALKAWYLYSPGPDVRVPSDMLVEGAKPWTPAYVDIGEII</sequence>
<dbReference type="InterPro" id="IPR014720">
    <property type="entry name" value="dsRBD_dom"/>
</dbReference>
<evidence type="ECO:0000259" key="10">
    <source>
        <dbReference type="PROSITE" id="PS50142"/>
    </source>
</evidence>